<reference evidence="3 4" key="1">
    <citation type="submission" date="2021-05" db="EMBL/GenBank/DDBJ databases">
        <title>Novel species in genus Cellulomonas.</title>
        <authorList>
            <person name="Zhang G."/>
        </authorList>
    </citation>
    <scope>NUCLEOTIDE SEQUENCE [LARGE SCALE GENOMIC DNA]</scope>
    <source>
        <strain evidence="4">zg-ZUI222</strain>
    </source>
</reference>
<feature type="transmembrane region" description="Helical" evidence="1">
    <location>
        <begin position="32"/>
        <end position="54"/>
    </location>
</feature>
<dbReference type="Pfam" id="PF03713">
    <property type="entry name" value="DUF305"/>
    <property type="match status" value="1"/>
</dbReference>
<sequence length="239" mass="24755">MTDVPAPAPAPADRTRSALGQAFVGLSGTGRAVVALLVLLALVVGTAVGATLVARPDAATPSDGSVEAGFARDMQAHHAQAVELAVLVRDRSDDETLRAIALDILTIQQQQIGQMAAWLRLWGLPAASPDGPMAWMSEDGEHAHAAGAGGTGGLSAMPGWVQAADMAALRDADGTDAERLFLSLMIDHHVGGVEMAGYAAEHARHPEVTRLAQGIVDSQSREQVVLQDLLDARGGPLDD</sequence>
<feature type="domain" description="DUF305" evidence="2">
    <location>
        <begin position="67"/>
        <end position="230"/>
    </location>
</feature>
<name>A0ABX8D850_9CELL</name>
<evidence type="ECO:0000256" key="1">
    <source>
        <dbReference type="SAM" id="Phobius"/>
    </source>
</evidence>
<keyword evidence="1" id="KW-0472">Membrane</keyword>
<dbReference type="EMBL" id="CP074405">
    <property type="protein sequence ID" value="QVI63615.1"/>
    <property type="molecule type" value="Genomic_DNA"/>
</dbReference>
<evidence type="ECO:0000259" key="2">
    <source>
        <dbReference type="Pfam" id="PF03713"/>
    </source>
</evidence>
<organism evidence="3 4">
    <name type="scientific">Cellulomonas wangleii</name>
    <dbReference type="NCBI Taxonomy" id="2816956"/>
    <lineage>
        <taxon>Bacteria</taxon>
        <taxon>Bacillati</taxon>
        <taxon>Actinomycetota</taxon>
        <taxon>Actinomycetes</taxon>
        <taxon>Micrococcales</taxon>
        <taxon>Cellulomonadaceae</taxon>
        <taxon>Cellulomonas</taxon>
    </lineage>
</organism>
<keyword evidence="1" id="KW-1133">Transmembrane helix</keyword>
<gene>
    <name evidence="3" type="ORF">KG103_07130</name>
</gene>
<keyword evidence="4" id="KW-1185">Reference proteome</keyword>
<dbReference type="PANTHER" id="PTHR36933:SF1">
    <property type="entry name" value="SLL0788 PROTEIN"/>
    <property type="match status" value="1"/>
</dbReference>
<dbReference type="InterPro" id="IPR005183">
    <property type="entry name" value="DUF305_CopM-like"/>
</dbReference>
<protein>
    <submittedName>
        <fullName evidence="3">DUF305 domain-containing protein</fullName>
    </submittedName>
</protein>
<evidence type="ECO:0000313" key="3">
    <source>
        <dbReference type="EMBL" id="QVI63615.1"/>
    </source>
</evidence>
<keyword evidence="1" id="KW-0812">Transmembrane</keyword>
<evidence type="ECO:0000313" key="4">
    <source>
        <dbReference type="Proteomes" id="UP000677804"/>
    </source>
</evidence>
<dbReference type="Proteomes" id="UP000677804">
    <property type="component" value="Chromosome"/>
</dbReference>
<dbReference type="Gene3D" id="1.20.1260.10">
    <property type="match status" value="1"/>
</dbReference>
<accession>A0ABX8D850</accession>
<dbReference type="PANTHER" id="PTHR36933">
    <property type="entry name" value="SLL0788 PROTEIN"/>
    <property type="match status" value="1"/>
</dbReference>
<dbReference type="RefSeq" id="WP_207341477.1">
    <property type="nucleotide sequence ID" value="NZ_CP074405.1"/>
</dbReference>
<dbReference type="InterPro" id="IPR012347">
    <property type="entry name" value="Ferritin-like"/>
</dbReference>
<proteinExistence type="predicted"/>